<evidence type="ECO:0000256" key="3">
    <source>
        <dbReference type="ARBA" id="ARBA00023242"/>
    </source>
</evidence>
<keyword evidence="3" id="KW-0539">Nucleus</keyword>
<evidence type="ECO:0000256" key="4">
    <source>
        <dbReference type="SAM" id="MobiDB-lite"/>
    </source>
</evidence>
<dbReference type="CDD" id="cd16100">
    <property type="entry name" value="ARID"/>
    <property type="match status" value="1"/>
</dbReference>
<dbReference type="SUPFAM" id="SSF46774">
    <property type="entry name" value="ARID-like"/>
    <property type="match status" value="1"/>
</dbReference>
<reference evidence="8" key="1">
    <citation type="submission" date="2025-08" db="UniProtKB">
        <authorList>
            <consortium name="RefSeq"/>
        </authorList>
    </citation>
    <scope>IDENTIFICATION</scope>
    <source>
        <tissue evidence="8">Whole body</tissue>
    </source>
</reference>
<feature type="transmembrane region" description="Helical" evidence="5">
    <location>
        <begin position="543"/>
        <end position="562"/>
    </location>
</feature>
<keyword evidence="5" id="KW-0472">Membrane</keyword>
<sequence>MNEIDSLDSVDLESSPAKYNIDKIMKYEKVGKSGKNWIKLEGKLFLIEKYDIKGRGELAITIGNQLNESNESDEDLDFDFNYDSDSDSDAYIDADKTKKDIWVKLIRKMIREGYFQISDDVNVKNLAKELQEKVLESAKRSLIDAIDELTRIDLLAYLKVVTPNLIIDVINKQLNSKIKIKVVKSPDLVRLGVIKRNAPDWQEQSIEEILEYDKTYDISQLNKIVPAINYKGIGKYSQKITETDETHRKSNSAKMDLKTMGSCHRRPVFADSFFRFMKLSGTPILEIPKINGRQLDLFVLYRDVTGRGGYEEVTRKNRWKTVAENLGIGGNSKDVAILKIMYKQYLHAYECEQKSPSLIKNMIEEIMTSKEYFDFISNKFGMILAKEMPKIDYKLNKRKMLNIMKNPCLREITELMLFKQELENRMYESNKSLSSSSSSSSCVTIPKKRSKIPKKGESTNAKTKNKLSLEKLMQIKQVVEQTIEIQKQLQSKVQTKDKLIDQTESKVSSKTLNEIRQSLESSRPKFTTEYVLKSLTQNELLQMGFHLFVLTFLLFSAIYFIYKLSLNLFNSIW</sequence>
<keyword evidence="5" id="KW-0812">Transmembrane</keyword>
<dbReference type="PANTHER" id="PTHR13964">
    <property type="entry name" value="RBP-RELATED"/>
    <property type="match status" value="1"/>
</dbReference>
<evidence type="ECO:0000256" key="5">
    <source>
        <dbReference type="SAM" id="Phobius"/>
    </source>
</evidence>
<dbReference type="RefSeq" id="XP_015177126.1">
    <property type="nucleotide sequence ID" value="XM_015321640.1"/>
</dbReference>
<dbReference type="PROSITE" id="PS51011">
    <property type="entry name" value="ARID"/>
    <property type="match status" value="1"/>
</dbReference>
<feature type="domain" description="ARID" evidence="6">
    <location>
        <begin position="263"/>
        <end position="354"/>
    </location>
</feature>
<keyword evidence="7" id="KW-1185">Reference proteome</keyword>
<dbReference type="GeneID" id="107066734"/>
<dbReference type="InterPro" id="IPR051232">
    <property type="entry name" value="ARID/SWI1_ChromRemod"/>
</dbReference>
<proteinExistence type="predicted"/>
<name>A0ABM1IA89_POLDO</name>
<evidence type="ECO:0000256" key="1">
    <source>
        <dbReference type="ARBA" id="ARBA00023015"/>
    </source>
</evidence>
<feature type="compositionally biased region" description="Low complexity" evidence="4">
    <location>
        <begin position="432"/>
        <end position="441"/>
    </location>
</feature>
<evidence type="ECO:0000313" key="8">
    <source>
        <dbReference type="RefSeq" id="XP_015177126.1"/>
    </source>
</evidence>
<dbReference type="InterPro" id="IPR036431">
    <property type="entry name" value="ARID_dom_sf"/>
</dbReference>
<keyword evidence="5" id="KW-1133">Transmembrane helix</keyword>
<dbReference type="SMART" id="SM00501">
    <property type="entry name" value="BRIGHT"/>
    <property type="match status" value="1"/>
</dbReference>
<dbReference type="SMART" id="SM01014">
    <property type="entry name" value="ARID"/>
    <property type="match status" value="1"/>
</dbReference>
<feature type="region of interest" description="Disordered" evidence="4">
    <location>
        <begin position="429"/>
        <end position="461"/>
    </location>
</feature>
<keyword evidence="1" id="KW-0805">Transcription regulation</keyword>
<protein>
    <submittedName>
        <fullName evidence="8">Uncharacterized protein LOC107066734</fullName>
    </submittedName>
</protein>
<accession>A0ABM1IA89</accession>
<dbReference type="PANTHER" id="PTHR13964:SF27">
    <property type="entry name" value="HAT-TRICK, ISOFORM D"/>
    <property type="match status" value="1"/>
</dbReference>
<gene>
    <name evidence="8" type="primary">LOC107066734</name>
</gene>
<evidence type="ECO:0000259" key="6">
    <source>
        <dbReference type="PROSITE" id="PS51011"/>
    </source>
</evidence>
<evidence type="ECO:0000256" key="2">
    <source>
        <dbReference type="ARBA" id="ARBA00023163"/>
    </source>
</evidence>
<dbReference type="Pfam" id="PF01388">
    <property type="entry name" value="ARID"/>
    <property type="match status" value="1"/>
</dbReference>
<dbReference type="InterPro" id="IPR001606">
    <property type="entry name" value="ARID_dom"/>
</dbReference>
<keyword evidence="2" id="KW-0804">Transcription</keyword>
<dbReference type="Proteomes" id="UP000694924">
    <property type="component" value="Unplaced"/>
</dbReference>
<dbReference type="Gene3D" id="1.10.150.60">
    <property type="entry name" value="ARID DNA-binding domain"/>
    <property type="match status" value="1"/>
</dbReference>
<organism evidence="7 8">
    <name type="scientific">Polistes dominula</name>
    <name type="common">European paper wasp</name>
    <name type="synonym">Vespa dominula</name>
    <dbReference type="NCBI Taxonomy" id="743375"/>
    <lineage>
        <taxon>Eukaryota</taxon>
        <taxon>Metazoa</taxon>
        <taxon>Ecdysozoa</taxon>
        <taxon>Arthropoda</taxon>
        <taxon>Hexapoda</taxon>
        <taxon>Insecta</taxon>
        <taxon>Pterygota</taxon>
        <taxon>Neoptera</taxon>
        <taxon>Endopterygota</taxon>
        <taxon>Hymenoptera</taxon>
        <taxon>Apocrita</taxon>
        <taxon>Aculeata</taxon>
        <taxon>Vespoidea</taxon>
        <taxon>Vespidae</taxon>
        <taxon>Polistinae</taxon>
        <taxon>Polistini</taxon>
        <taxon>Polistes</taxon>
    </lineage>
</organism>
<evidence type="ECO:0000313" key="7">
    <source>
        <dbReference type="Proteomes" id="UP000694924"/>
    </source>
</evidence>